<evidence type="ECO:0008006" key="5">
    <source>
        <dbReference type="Google" id="ProtNLM"/>
    </source>
</evidence>
<keyword evidence="2" id="KW-0812">Transmembrane</keyword>
<comment type="caution">
    <text evidence="3">The sequence shown here is derived from an EMBL/GenBank/DDBJ whole genome shotgun (WGS) entry which is preliminary data.</text>
</comment>
<dbReference type="Proteomes" id="UP000664991">
    <property type="component" value="Unassembled WGS sequence"/>
</dbReference>
<dbReference type="PANTHER" id="PTHR37873">
    <property type="entry name" value="SMALL INTEGRAL MEMBRANE PROTEIN 33"/>
    <property type="match status" value="1"/>
</dbReference>
<feature type="region of interest" description="Disordered" evidence="1">
    <location>
        <begin position="163"/>
        <end position="182"/>
    </location>
</feature>
<evidence type="ECO:0000256" key="1">
    <source>
        <dbReference type="SAM" id="MobiDB-lite"/>
    </source>
</evidence>
<gene>
    <name evidence="3" type="ORF">JEQ12_016848</name>
</gene>
<evidence type="ECO:0000313" key="3">
    <source>
        <dbReference type="EMBL" id="KAG5209283.1"/>
    </source>
</evidence>
<sequence>MHQVDSQLTLFCQAGETPPIKGPKSCTSLCFSFPLYIRNCFPTPYPGSSVAWALESERLSSRGGEAGHHPWLSPTVNGSAGQEPQKQLPEVLGGAWEPRPGVGLPLLTIIVAVFVLLAVCIVVAVHFGPRLHKGHATLATEPPSPKPEGGIYLVRWRMLGHQDSHADAQQEPPGPDSCPVPDGPRFSIDEVTFL</sequence>
<reference evidence="3 4" key="1">
    <citation type="submission" date="2020-12" db="EMBL/GenBank/DDBJ databases">
        <title>De novo assembly of Tibetan sheep genome.</title>
        <authorList>
            <person name="Li X."/>
        </authorList>
    </citation>
    <scope>NUCLEOTIDE SEQUENCE [LARGE SCALE GENOMIC DNA]</scope>
    <source>
        <tissue evidence="3">Heart</tissue>
    </source>
</reference>
<name>A0A836AGN8_SHEEP</name>
<evidence type="ECO:0000256" key="2">
    <source>
        <dbReference type="SAM" id="Phobius"/>
    </source>
</evidence>
<feature type="transmembrane region" description="Helical" evidence="2">
    <location>
        <begin position="102"/>
        <end position="125"/>
    </location>
</feature>
<keyword evidence="2" id="KW-0472">Membrane</keyword>
<feature type="compositionally biased region" description="Pro residues" evidence="1">
    <location>
        <begin position="172"/>
        <end position="182"/>
    </location>
</feature>
<protein>
    <recommendedName>
        <fullName evidence="5">Small integral membrane protein 33</fullName>
    </recommendedName>
</protein>
<keyword evidence="2" id="KW-1133">Transmembrane helix</keyword>
<evidence type="ECO:0000313" key="4">
    <source>
        <dbReference type="Proteomes" id="UP000664991"/>
    </source>
</evidence>
<dbReference type="PANTHER" id="PTHR37873:SF1">
    <property type="entry name" value="SMALL INTEGRAL MEMBRANE PROTEIN 33"/>
    <property type="match status" value="1"/>
</dbReference>
<accession>A0A836AGN8</accession>
<dbReference type="EMBL" id="JAEMGP010000005">
    <property type="protein sequence ID" value="KAG5209283.1"/>
    <property type="molecule type" value="Genomic_DNA"/>
</dbReference>
<dbReference type="InterPro" id="IPR038803">
    <property type="entry name" value="SMIM33"/>
</dbReference>
<organism evidence="3 4">
    <name type="scientific">Ovis aries</name>
    <name type="common">Sheep</name>
    <dbReference type="NCBI Taxonomy" id="9940"/>
    <lineage>
        <taxon>Eukaryota</taxon>
        <taxon>Metazoa</taxon>
        <taxon>Chordata</taxon>
        <taxon>Craniata</taxon>
        <taxon>Vertebrata</taxon>
        <taxon>Euteleostomi</taxon>
        <taxon>Mammalia</taxon>
        <taxon>Eutheria</taxon>
        <taxon>Laurasiatheria</taxon>
        <taxon>Artiodactyla</taxon>
        <taxon>Ruminantia</taxon>
        <taxon>Pecora</taxon>
        <taxon>Bovidae</taxon>
        <taxon>Caprinae</taxon>
        <taxon>Ovis</taxon>
    </lineage>
</organism>
<proteinExistence type="predicted"/>
<dbReference type="AlphaFoldDB" id="A0A836AGN8"/>